<gene>
    <name evidence="1" type="ORF">EWH70_31000</name>
</gene>
<dbReference type="RefSeq" id="WP_130479115.1">
    <property type="nucleotide sequence ID" value="NZ_SFCC01000019.1"/>
</dbReference>
<evidence type="ECO:0000313" key="1">
    <source>
        <dbReference type="EMBL" id="RZQ60129.1"/>
    </source>
</evidence>
<protein>
    <submittedName>
        <fullName evidence="1">Uncharacterized protein</fullName>
    </submittedName>
</protein>
<sequence>MTRAPAPYTDKPVPGWDSEYIDKDVRNTVHDFACWINYLLNPSDHDGPRRYVCGGQEGCGFYYDSTRKRNEAELDHFHNISQTHGEAARWELRSVLQDLKVPSLFHAIHAFCGMLWHEHSTMGDAFRALTDGELCKSHLRISSGKSLLYDHDMSFCKFRAAMEVIPGLGGEDPRHATCLYYQRSIVIHAERLENQAILLAEALGRYRGCFEGSRNKVKSLMQRTTEIFAAIDEGGLAIDISGWDIANAVLGSLLALPLTATTGAVGATIVGTITSLIAGEIIEEFQGSVEVERADWLRAPPGLGSANRAHWFEIVNPLIDAFDRAGNELFDMIDVNNQNGIAQDTERKLSKLIQETSQGSPIPKSPSEVGVVIVDSHFLCDRASVCGNYMELVKEYENAGIDAGIEPGRD</sequence>
<dbReference type="Proteomes" id="UP000292003">
    <property type="component" value="Unassembled WGS sequence"/>
</dbReference>
<comment type="caution">
    <text evidence="1">The sequence shown here is derived from an EMBL/GenBank/DDBJ whole genome shotgun (WGS) entry which is preliminary data.</text>
</comment>
<name>A0A4Q7J024_9PSEU</name>
<accession>A0A4Q7J024</accession>
<dbReference type="AlphaFoldDB" id="A0A4Q7J024"/>
<proteinExistence type="predicted"/>
<evidence type="ECO:0000313" key="2">
    <source>
        <dbReference type="Proteomes" id="UP000292003"/>
    </source>
</evidence>
<reference evidence="1 2" key="1">
    <citation type="submission" date="2019-02" db="EMBL/GenBank/DDBJ databases">
        <title>Draft genome sequence of Amycolatopsis sp. 8-3EHSu isolated from roots of Suaeda maritima.</title>
        <authorList>
            <person name="Duangmal K."/>
            <person name="Chantavorakit T."/>
        </authorList>
    </citation>
    <scope>NUCLEOTIDE SEQUENCE [LARGE SCALE GENOMIC DNA]</scope>
    <source>
        <strain evidence="1 2">8-3EHSu</strain>
    </source>
</reference>
<dbReference type="EMBL" id="SFCC01000019">
    <property type="protein sequence ID" value="RZQ60129.1"/>
    <property type="molecule type" value="Genomic_DNA"/>
</dbReference>
<dbReference type="OrthoDB" id="3671921at2"/>
<keyword evidence="2" id="KW-1185">Reference proteome</keyword>
<organism evidence="1 2">
    <name type="scientific">Amycolatopsis suaedae</name>
    <dbReference type="NCBI Taxonomy" id="2510978"/>
    <lineage>
        <taxon>Bacteria</taxon>
        <taxon>Bacillati</taxon>
        <taxon>Actinomycetota</taxon>
        <taxon>Actinomycetes</taxon>
        <taxon>Pseudonocardiales</taxon>
        <taxon>Pseudonocardiaceae</taxon>
        <taxon>Amycolatopsis</taxon>
    </lineage>
</organism>